<gene>
    <name evidence="3" type="ORF">CJ192_08915</name>
</gene>
<evidence type="ECO:0000256" key="1">
    <source>
        <dbReference type="SAM" id="Phobius"/>
    </source>
</evidence>
<sequence>MKKIFFIPIKILYPLIFFVIFLGYKGFIYQDIKSYIMRLLSNNSIGSNIDTFFMIIEIMIMLLIYKKLPSSIKNGYGIRKINIKEVLLIFLFTLAVYILVERFKSWQYTLKYNELGSYTTLGDMIGEKIDISKIYKYSNGDNFISTIVISPIYEELFYRYYLNIFFESKVGKLYGIVWSSFLFAFIHGLGSPLFWSCLVDGVISCILFYYSKNILISICLHISKNILSTIIILVSVKFPIIKMFFDKNVLKVTTIEFPILVTIVLVGVGALVGLLFFKTYTKKELLI</sequence>
<accession>A0A2N6UGV1</accession>
<feature type="transmembrane region" description="Helical" evidence="1">
    <location>
        <begin position="86"/>
        <end position="103"/>
    </location>
</feature>
<dbReference type="EMBL" id="PNHP01000008">
    <property type="protein sequence ID" value="PMC80736.1"/>
    <property type="molecule type" value="Genomic_DNA"/>
</dbReference>
<keyword evidence="1" id="KW-0472">Membrane</keyword>
<keyword evidence="1" id="KW-0812">Transmembrane</keyword>
<dbReference type="Pfam" id="PF02517">
    <property type="entry name" value="Rce1-like"/>
    <property type="match status" value="1"/>
</dbReference>
<evidence type="ECO:0000313" key="4">
    <source>
        <dbReference type="Proteomes" id="UP000235658"/>
    </source>
</evidence>
<evidence type="ECO:0000313" key="3">
    <source>
        <dbReference type="EMBL" id="PMC80736.1"/>
    </source>
</evidence>
<name>A0A2N6UGV1_9FIRM</name>
<dbReference type="InterPro" id="IPR003675">
    <property type="entry name" value="Rce1/LyrA-like_dom"/>
</dbReference>
<reference evidence="3 4" key="1">
    <citation type="submission" date="2017-09" db="EMBL/GenBank/DDBJ databases">
        <title>Bacterial strain isolated from the female urinary microbiota.</title>
        <authorList>
            <person name="Thomas-White K."/>
            <person name="Kumar N."/>
            <person name="Forster S."/>
            <person name="Putonti C."/>
            <person name="Lawley T."/>
            <person name="Wolfe A.J."/>
        </authorList>
    </citation>
    <scope>NUCLEOTIDE SEQUENCE [LARGE SCALE GENOMIC DNA]</scope>
    <source>
        <strain evidence="3 4">UMB0204</strain>
    </source>
</reference>
<feature type="transmembrane region" description="Helical" evidence="1">
    <location>
        <begin position="227"/>
        <end position="245"/>
    </location>
</feature>
<dbReference type="AlphaFoldDB" id="A0A2N6UGV1"/>
<dbReference type="GO" id="GO:0080120">
    <property type="term" value="P:CAAX-box protein maturation"/>
    <property type="evidence" value="ECO:0007669"/>
    <property type="project" value="UniProtKB-ARBA"/>
</dbReference>
<feature type="transmembrane region" description="Helical" evidence="1">
    <location>
        <begin position="49"/>
        <end position="65"/>
    </location>
</feature>
<dbReference type="Proteomes" id="UP000235658">
    <property type="component" value="Unassembled WGS sequence"/>
</dbReference>
<dbReference type="GeneID" id="84579305"/>
<dbReference type="GO" id="GO:0004175">
    <property type="term" value="F:endopeptidase activity"/>
    <property type="evidence" value="ECO:0007669"/>
    <property type="project" value="UniProtKB-ARBA"/>
</dbReference>
<feature type="domain" description="CAAX prenyl protease 2/Lysostaphin resistance protein A-like" evidence="2">
    <location>
        <begin position="143"/>
        <end position="226"/>
    </location>
</feature>
<feature type="transmembrane region" description="Helical" evidence="1">
    <location>
        <begin position="257"/>
        <end position="277"/>
    </location>
</feature>
<protein>
    <recommendedName>
        <fullName evidence="2">CAAX prenyl protease 2/Lysostaphin resistance protein A-like domain-containing protein</fullName>
    </recommendedName>
</protein>
<feature type="transmembrane region" description="Helical" evidence="1">
    <location>
        <begin position="12"/>
        <end position="29"/>
    </location>
</feature>
<dbReference type="RefSeq" id="WP_102198508.1">
    <property type="nucleotide sequence ID" value="NZ_PNHP01000008.1"/>
</dbReference>
<proteinExistence type="predicted"/>
<organism evidence="3 4">
    <name type="scientific">Anaerococcus hydrogenalis</name>
    <dbReference type="NCBI Taxonomy" id="33029"/>
    <lineage>
        <taxon>Bacteria</taxon>
        <taxon>Bacillati</taxon>
        <taxon>Bacillota</taxon>
        <taxon>Tissierellia</taxon>
        <taxon>Tissierellales</taxon>
        <taxon>Peptoniphilaceae</taxon>
        <taxon>Anaerococcus</taxon>
    </lineage>
</organism>
<feature type="transmembrane region" description="Helical" evidence="1">
    <location>
        <begin position="173"/>
        <end position="195"/>
    </location>
</feature>
<comment type="caution">
    <text evidence="3">The sequence shown here is derived from an EMBL/GenBank/DDBJ whole genome shotgun (WGS) entry which is preliminary data.</text>
</comment>
<evidence type="ECO:0000259" key="2">
    <source>
        <dbReference type="Pfam" id="PF02517"/>
    </source>
</evidence>
<keyword evidence="1" id="KW-1133">Transmembrane helix</keyword>